<evidence type="ECO:0000256" key="1">
    <source>
        <dbReference type="ARBA" id="ARBA00005615"/>
    </source>
</evidence>
<comment type="similarity">
    <text evidence="1 4">Belongs to the glycosyl hydrolase 37 family.</text>
</comment>
<dbReference type="InterPro" id="IPR001661">
    <property type="entry name" value="Glyco_hydro_37"/>
</dbReference>
<dbReference type="PROSITE" id="PS00928">
    <property type="entry name" value="TREHALASE_2"/>
    <property type="match status" value="1"/>
</dbReference>
<dbReference type="GO" id="GO:0005993">
    <property type="term" value="P:trehalose catabolic process"/>
    <property type="evidence" value="ECO:0007669"/>
    <property type="project" value="TreeGrafter"/>
</dbReference>
<dbReference type="InterPro" id="IPR012341">
    <property type="entry name" value="6hp_glycosidase-like_sf"/>
</dbReference>
<evidence type="ECO:0000256" key="4">
    <source>
        <dbReference type="RuleBase" id="RU361180"/>
    </source>
</evidence>
<proteinExistence type="inferred from homology"/>
<protein>
    <recommendedName>
        <fullName evidence="4">Trehalase</fullName>
        <ecNumber evidence="4">3.2.1.28</ecNumber>
    </recommendedName>
    <alternativeName>
        <fullName evidence="4">Alpha-trehalose glucohydrolase</fullName>
    </alternativeName>
</protein>
<dbReference type="InterPro" id="IPR008928">
    <property type="entry name" value="6-hairpin_glycosidase_sf"/>
</dbReference>
<feature type="compositionally biased region" description="Low complexity" evidence="5">
    <location>
        <begin position="105"/>
        <end position="115"/>
    </location>
</feature>
<dbReference type="PRINTS" id="PR00744">
    <property type="entry name" value="GLHYDRLASE37"/>
</dbReference>
<dbReference type="PANTHER" id="PTHR23403:SF1">
    <property type="entry name" value="TREHALASE"/>
    <property type="match status" value="1"/>
</dbReference>
<dbReference type="AlphaFoldDB" id="A0A5B8MH63"/>
<comment type="catalytic activity">
    <reaction evidence="4">
        <text>alpha,alpha-trehalose + H2O = alpha-D-glucose + beta-D-glucose</text>
        <dbReference type="Rhea" id="RHEA:32675"/>
        <dbReference type="ChEBI" id="CHEBI:15377"/>
        <dbReference type="ChEBI" id="CHEBI:15903"/>
        <dbReference type="ChEBI" id="CHEBI:16551"/>
        <dbReference type="ChEBI" id="CHEBI:17925"/>
        <dbReference type="EC" id="3.2.1.28"/>
    </reaction>
</comment>
<dbReference type="PANTHER" id="PTHR23403">
    <property type="entry name" value="TREHALASE"/>
    <property type="match status" value="1"/>
</dbReference>
<evidence type="ECO:0000256" key="3">
    <source>
        <dbReference type="ARBA" id="ARBA00023295"/>
    </source>
</evidence>
<keyword evidence="7" id="KW-1185">Reference proteome</keyword>
<dbReference type="EC" id="3.2.1.28" evidence="4"/>
<dbReference type="Pfam" id="PF01204">
    <property type="entry name" value="Trehalase"/>
    <property type="match status" value="1"/>
</dbReference>
<dbReference type="STRING" id="1764295.A0A5B8MH63"/>
<dbReference type="InterPro" id="IPR018232">
    <property type="entry name" value="Glyco_hydro_37_CS"/>
</dbReference>
<organism evidence="6 7">
    <name type="scientific">Chloropicon primus</name>
    <dbReference type="NCBI Taxonomy" id="1764295"/>
    <lineage>
        <taxon>Eukaryota</taxon>
        <taxon>Viridiplantae</taxon>
        <taxon>Chlorophyta</taxon>
        <taxon>Chloropicophyceae</taxon>
        <taxon>Chloropicales</taxon>
        <taxon>Chloropicaceae</taxon>
        <taxon>Chloropicon</taxon>
    </lineage>
</organism>
<evidence type="ECO:0000313" key="6">
    <source>
        <dbReference type="EMBL" id="QDZ19786.1"/>
    </source>
</evidence>
<dbReference type="SUPFAM" id="SSF48208">
    <property type="entry name" value="Six-hairpin glycosidases"/>
    <property type="match status" value="1"/>
</dbReference>
<sequence length="556" mass="60748">MRGAEASASASAADSAAVVVDNDNNISYLSGLGLDLLDLVHAGPKTAATKRGRRFEDTKDFVDMPLLASSLGEVVDRLRSPSASTGAEAVLASCFGPPGSDLESAAPDDWSPAGGDPDDDDDDNDVLLLRRHIHGCWPALCKRPLHPGGGGGGTTVLALPHKMFVPGSRFREQYYWDSYFVLQGLLASRMGTSALQLTENLLHCVERYGFVPNGTRTYYLGRSQPPLLSEMVADLYRWSLDNEDDSVLPAGFLDGALPLLVREHEYWTKGDHLVRVGGRELLRYNAGTTCPRPESYVEDREATSSPGVYREIATMAESGWDFSGRWLRDSKDLSTSRATRVVPVDLNTIVARMEANVSLVAGALGREDVRREYELLSGRRFDSIDEVLWDEGSGQWKDLVLGEEEEEEEVPRRCTTYASNWLPLWRDRGLPPGRAEAAVASLEASGLVLPGGLATSVQRTGHQWDYPNAWAPLQYLVHEGLTSSGGSRGRDLASKIAKNFLRNVHATLASTGQMHEKYDAEIPGQYGGGGEYIPQTGFGWTNGVVLSFLCKHETML</sequence>
<gene>
    <name evidence="6" type="ORF">A3770_03p23040</name>
</gene>
<evidence type="ECO:0000313" key="7">
    <source>
        <dbReference type="Proteomes" id="UP000316726"/>
    </source>
</evidence>
<name>A0A5B8MH63_9CHLO</name>
<evidence type="ECO:0000256" key="5">
    <source>
        <dbReference type="SAM" id="MobiDB-lite"/>
    </source>
</evidence>
<keyword evidence="2 4" id="KW-0378">Hydrolase</keyword>
<dbReference type="EMBL" id="CP031036">
    <property type="protein sequence ID" value="QDZ19786.1"/>
    <property type="molecule type" value="Genomic_DNA"/>
</dbReference>
<dbReference type="Gene3D" id="1.50.10.10">
    <property type="match status" value="1"/>
</dbReference>
<reference evidence="6 7" key="1">
    <citation type="submission" date="2018-07" db="EMBL/GenBank/DDBJ databases">
        <title>The complete nuclear genome of the prasinophyte Chloropicon primus (CCMP1205).</title>
        <authorList>
            <person name="Pombert J.-F."/>
            <person name="Otis C."/>
            <person name="Turmel M."/>
            <person name="Lemieux C."/>
        </authorList>
    </citation>
    <scope>NUCLEOTIDE SEQUENCE [LARGE SCALE GENOMIC DNA]</scope>
    <source>
        <strain evidence="6 7">CCMP1205</strain>
    </source>
</reference>
<evidence type="ECO:0000256" key="2">
    <source>
        <dbReference type="ARBA" id="ARBA00022801"/>
    </source>
</evidence>
<keyword evidence="3 4" id="KW-0326">Glycosidase</keyword>
<accession>A0A5B8MH63</accession>
<dbReference type="GO" id="GO:0004555">
    <property type="term" value="F:alpha,alpha-trehalase activity"/>
    <property type="evidence" value="ECO:0007669"/>
    <property type="project" value="UniProtKB-EC"/>
</dbReference>
<feature type="region of interest" description="Disordered" evidence="5">
    <location>
        <begin position="102"/>
        <end position="123"/>
    </location>
</feature>
<dbReference type="Proteomes" id="UP000316726">
    <property type="component" value="Chromosome 3"/>
</dbReference>
<dbReference type="OrthoDB" id="3542292at2759"/>